<name>A0A084VQG2_ANOSI</name>
<evidence type="ECO:0000256" key="3">
    <source>
        <dbReference type="PROSITE-ProRule" id="PRU00042"/>
    </source>
</evidence>
<dbReference type="SMART" id="SM00225">
    <property type="entry name" value="BTB"/>
    <property type="match status" value="1"/>
</dbReference>
<dbReference type="EMBL" id="ATLV01015207">
    <property type="status" value="NOT_ANNOTATED_CDS"/>
    <property type="molecule type" value="Genomic_DNA"/>
</dbReference>
<keyword evidence="3" id="KW-0863">Zinc-finger</keyword>
<dbReference type="VEuPathDB" id="VectorBase:ASIC007581"/>
<dbReference type="InterPro" id="IPR036236">
    <property type="entry name" value="Znf_C2H2_sf"/>
</dbReference>
<dbReference type="AlphaFoldDB" id="A0A084VQG2"/>
<evidence type="ECO:0000259" key="5">
    <source>
        <dbReference type="PROSITE" id="PS50097"/>
    </source>
</evidence>
<dbReference type="OMA" id="FTMASEW"/>
<keyword evidence="9" id="KW-1185">Reference proteome</keyword>
<dbReference type="PROSITE" id="PS50097">
    <property type="entry name" value="BTB"/>
    <property type="match status" value="1"/>
</dbReference>
<keyword evidence="3" id="KW-0862">Zinc</keyword>
<dbReference type="GO" id="GO:0006357">
    <property type="term" value="P:regulation of transcription by RNA polymerase II"/>
    <property type="evidence" value="ECO:0007669"/>
    <property type="project" value="TreeGrafter"/>
</dbReference>
<protein>
    <submittedName>
        <fullName evidence="7">AGAP005747-PA-like protein</fullName>
    </submittedName>
</protein>
<dbReference type="EMBL" id="KE525003">
    <property type="protein sequence ID" value="KFB40206.1"/>
    <property type="molecule type" value="Genomic_DNA"/>
</dbReference>
<feature type="domain" description="BTB" evidence="5">
    <location>
        <begin position="90"/>
        <end position="163"/>
    </location>
</feature>
<gene>
    <name evidence="7" type="ORF">ZHAS_00007581</name>
</gene>
<feature type="compositionally biased region" description="Acidic residues" evidence="4">
    <location>
        <begin position="48"/>
        <end position="60"/>
    </location>
</feature>
<dbReference type="GO" id="GO:0048666">
    <property type="term" value="P:neuron development"/>
    <property type="evidence" value="ECO:0007669"/>
    <property type="project" value="UniProtKB-ARBA"/>
</dbReference>
<dbReference type="InterPro" id="IPR011333">
    <property type="entry name" value="SKP1/BTB/POZ_sf"/>
</dbReference>
<evidence type="ECO:0000256" key="2">
    <source>
        <dbReference type="ARBA" id="ARBA00023242"/>
    </source>
</evidence>
<dbReference type="SMART" id="SM00355">
    <property type="entry name" value="ZnF_C2H2"/>
    <property type="match status" value="2"/>
</dbReference>
<dbReference type="STRING" id="74873.A0A084VQG2"/>
<feature type="domain" description="C2H2-type" evidence="6">
    <location>
        <begin position="343"/>
        <end position="370"/>
    </location>
</feature>
<evidence type="ECO:0000313" key="7">
    <source>
        <dbReference type="EMBL" id="KFB40206.1"/>
    </source>
</evidence>
<evidence type="ECO:0000313" key="8">
    <source>
        <dbReference type="EnsemblMetazoa" id="ASIC007581-PA"/>
    </source>
</evidence>
<feature type="compositionally biased region" description="Basic and acidic residues" evidence="4">
    <location>
        <begin position="16"/>
        <end position="29"/>
    </location>
</feature>
<evidence type="ECO:0000256" key="1">
    <source>
        <dbReference type="ARBA" id="ARBA00004123"/>
    </source>
</evidence>
<dbReference type="Proteomes" id="UP000030765">
    <property type="component" value="Unassembled WGS sequence"/>
</dbReference>
<dbReference type="SUPFAM" id="SSF57667">
    <property type="entry name" value="beta-beta-alpha zinc fingers"/>
    <property type="match status" value="1"/>
</dbReference>
<dbReference type="Gene3D" id="3.30.710.10">
    <property type="entry name" value="Potassium Channel Kv1.1, Chain A"/>
    <property type="match status" value="1"/>
</dbReference>
<dbReference type="PANTHER" id="PTHR23110:SF93">
    <property type="entry name" value="ZINC FINGER AND BTB DOMAIN-CONTAINING PROTEIN 14-LIKE PROTEIN"/>
    <property type="match status" value="1"/>
</dbReference>
<dbReference type="InterPro" id="IPR013087">
    <property type="entry name" value="Znf_C2H2_type"/>
</dbReference>
<evidence type="ECO:0000259" key="6">
    <source>
        <dbReference type="PROSITE" id="PS50157"/>
    </source>
</evidence>
<dbReference type="OrthoDB" id="6077919at2759"/>
<reference evidence="8" key="2">
    <citation type="submission" date="2020-05" db="UniProtKB">
        <authorList>
            <consortium name="EnsemblMetazoa"/>
        </authorList>
    </citation>
    <scope>IDENTIFICATION</scope>
</reference>
<dbReference type="GO" id="GO:0008270">
    <property type="term" value="F:zinc ion binding"/>
    <property type="evidence" value="ECO:0007669"/>
    <property type="project" value="UniProtKB-KW"/>
</dbReference>
<dbReference type="GO" id="GO:0003006">
    <property type="term" value="P:developmental process involved in reproduction"/>
    <property type="evidence" value="ECO:0007669"/>
    <property type="project" value="UniProtKB-ARBA"/>
</dbReference>
<dbReference type="GO" id="GO:0005634">
    <property type="term" value="C:nucleus"/>
    <property type="evidence" value="ECO:0007669"/>
    <property type="project" value="UniProtKB-SubCell"/>
</dbReference>
<feature type="compositionally biased region" description="Polar residues" evidence="4">
    <location>
        <begin position="206"/>
        <end position="219"/>
    </location>
</feature>
<comment type="subcellular location">
    <subcellularLocation>
        <location evidence="1">Nucleus</location>
    </subcellularLocation>
</comment>
<dbReference type="Pfam" id="PF00651">
    <property type="entry name" value="BTB"/>
    <property type="match status" value="1"/>
</dbReference>
<keyword evidence="3" id="KW-0479">Metal-binding</keyword>
<accession>A0A084VQG2</accession>
<dbReference type="InterPro" id="IPR051095">
    <property type="entry name" value="Dros_DevTransReg"/>
</dbReference>
<feature type="region of interest" description="Disordered" evidence="4">
    <location>
        <begin position="187"/>
        <end position="219"/>
    </location>
</feature>
<sequence length="457" mass="50685">MGDKSEVQESSDETDDVPKFTIDDVRTISEEYVITEEASNEQEKAPSEEDDPEGPEDEQTAAEKYHLKWDSYQQSFHLSFSNLYKNDRYADVMLITCNGEENYTIPAHKLILASSSLYFANIFEKTTIPPYGTTYIVLPPDLTYGSIQVLLQYMYTGESIVSNDILDEVFRGGEMLKIRGLWGADGGKPSGAEGHTGREAGPIASQAPSTPLQHHQSHFSSVVRANRHMAIDPLGTRIKSSPNHVALQQLRKIQGKPAPTTTVASRSEHLHKGTIMKRLPRTESNEIIGIPHQQLSSMHADSGTSKYDEEAGSSEPAFSITIVGTEEYQMPSTSTEEPVSPPLNCELCSASFTMASEWVRHVENHNETTEISPKRPRRADEIAGTDQVGPLRCDLCNTYYITPADYIRHVQSTHTERELTSQKIRAFLSRRISPKARCCCAAVAANAEEASAIGEQM</sequence>
<organism evidence="7">
    <name type="scientific">Anopheles sinensis</name>
    <name type="common">Mosquito</name>
    <dbReference type="NCBI Taxonomy" id="74873"/>
    <lineage>
        <taxon>Eukaryota</taxon>
        <taxon>Metazoa</taxon>
        <taxon>Ecdysozoa</taxon>
        <taxon>Arthropoda</taxon>
        <taxon>Hexapoda</taxon>
        <taxon>Insecta</taxon>
        <taxon>Pterygota</taxon>
        <taxon>Neoptera</taxon>
        <taxon>Endopterygota</taxon>
        <taxon>Diptera</taxon>
        <taxon>Nematocera</taxon>
        <taxon>Culicoidea</taxon>
        <taxon>Culicidae</taxon>
        <taxon>Anophelinae</taxon>
        <taxon>Anopheles</taxon>
    </lineage>
</organism>
<dbReference type="InterPro" id="IPR000210">
    <property type="entry name" value="BTB/POZ_dom"/>
</dbReference>
<dbReference type="PROSITE" id="PS50157">
    <property type="entry name" value="ZINC_FINGER_C2H2_2"/>
    <property type="match status" value="1"/>
</dbReference>
<proteinExistence type="predicted"/>
<dbReference type="GO" id="GO:0048513">
    <property type="term" value="P:animal organ development"/>
    <property type="evidence" value="ECO:0007669"/>
    <property type="project" value="UniProtKB-ARBA"/>
</dbReference>
<evidence type="ECO:0000313" key="9">
    <source>
        <dbReference type="Proteomes" id="UP000030765"/>
    </source>
</evidence>
<dbReference type="VEuPathDB" id="VectorBase:ASIS006210"/>
<dbReference type="PANTHER" id="PTHR23110">
    <property type="entry name" value="BTB DOMAIN TRANSCRIPTION FACTOR"/>
    <property type="match status" value="1"/>
</dbReference>
<dbReference type="Gene3D" id="3.30.160.60">
    <property type="entry name" value="Classic Zinc Finger"/>
    <property type="match status" value="1"/>
</dbReference>
<dbReference type="SUPFAM" id="SSF54695">
    <property type="entry name" value="POZ domain"/>
    <property type="match status" value="1"/>
</dbReference>
<evidence type="ECO:0000256" key="4">
    <source>
        <dbReference type="SAM" id="MobiDB-lite"/>
    </source>
</evidence>
<dbReference type="EnsemblMetazoa" id="ASIC007581-RA">
    <property type="protein sequence ID" value="ASIC007581-PA"/>
    <property type="gene ID" value="ASIC007581"/>
</dbReference>
<reference evidence="7 9" key="1">
    <citation type="journal article" date="2014" name="BMC Genomics">
        <title>Genome sequence of Anopheles sinensis provides insight into genetics basis of mosquito competence for malaria parasites.</title>
        <authorList>
            <person name="Zhou D."/>
            <person name="Zhang D."/>
            <person name="Ding G."/>
            <person name="Shi L."/>
            <person name="Hou Q."/>
            <person name="Ye Y."/>
            <person name="Xu Y."/>
            <person name="Zhou H."/>
            <person name="Xiong C."/>
            <person name="Li S."/>
            <person name="Yu J."/>
            <person name="Hong S."/>
            <person name="Yu X."/>
            <person name="Zou P."/>
            <person name="Chen C."/>
            <person name="Chang X."/>
            <person name="Wang W."/>
            <person name="Lv Y."/>
            <person name="Sun Y."/>
            <person name="Ma L."/>
            <person name="Shen B."/>
            <person name="Zhu C."/>
        </authorList>
    </citation>
    <scope>NUCLEOTIDE SEQUENCE [LARGE SCALE GENOMIC DNA]</scope>
</reference>
<keyword evidence="2" id="KW-0539">Nucleus</keyword>
<dbReference type="Pfam" id="PF12874">
    <property type="entry name" value="zf-met"/>
    <property type="match status" value="1"/>
</dbReference>
<feature type="region of interest" description="Disordered" evidence="4">
    <location>
        <begin position="1"/>
        <end position="60"/>
    </location>
</feature>
<dbReference type="PROSITE" id="PS00028">
    <property type="entry name" value="ZINC_FINGER_C2H2_1"/>
    <property type="match status" value="2"/>
</dbReference>